<dbReference type="Proteomes" id="UP001630127">
    <property type="component" value="Unassembled WGS sequence"/>
</dbReference>
<proteinExistence type="predicted"/>
<protein>
    <submittedName>
        <fullName evidence="1">Uncharacterized protein</fullName>
    </submittedName>
</protein>
<dbReference type="EMBL" id="JBJUIK010000007">
    <property type="protein sequence ID" value="KAL3522506.1"/>
    <property type="molecule type" value="Genomic_DNA"/>
</dbReference>
<comment type="caution">
    <text evidence="1">The sequence shown here is derived from an EMBL/GenBank/DDBJ whole genome shotgun (WGS) entry which is preliminary data.</text>
</comment>
<organism evidence="1 2">
    <name type="scientific">Cinchona calisaya</name>
    <dbReference type="NCBI Taxonomy" id="153742"/>
    <lineage>
        <taxon>Eukaryota</taxon>
        <taxon>Viridiplantae</taxon>
        <taxon>Streptophyta</taxon>
        <taxon>Embryophyta</taxon>
        <taxon>Tracheophyta</taxon>
        <taxon>Spermatophyta</taxon>
        <taxon>Magnoliopsida</taxon>
        <taxon>eudicotyledons</taxon>
        <taxon>Gunneridae</taxon>
        <taxon>Pentapetalae</taxon>
        <taxon>asterids</taxon>
        <taxon>lamiids</taxon>
        <taxon>Gentianales</taxon>
        <taxon>Rubiaceae</taxon>
        <taxon>Cinchonoideae</taxon>
        <taxon>Cinchoneae</taxon>
        <taxon>Cinchona</taxon>
    </lineage>
</organism>
<dbReference type="AlphaFoldDB" id="A0ABD2ZUQ1"/>
<accession>A0ABD2ZUQ1</accession>
<gene>
    <name evidence="1" type="ORF">ACH5RR_015340</name>
</gene>
<keyword evidence="2" id="KW-1185">Reference proteome</keyword>
<reference evidence="1 2" key="1">
    <citation type="submission" date="2024-11" db="EMBL/GenBank/DDBJ databases">
        <title>A near-complete genome assembly of Cinchona calisaya.</title>
        <authorList>
            <person name="Lian D.C."/>
            <person name="Zhao X.W."/>
            <person name="Wei L."/>
        </authorList>
    </citation>
    <scope>NUCLEOTIDE SEQUENCE [LARGE SCALE GENOMIC DNA]</scope>
    <source>
        <tissue evidence="1">Nenye</tissue>
    </source>
</reference>
<evidence type="ECO:0000313" key="2">
    <source>
        <dbReference type="Proteomes" id="UP001630127"/>
    </source>
</evidence>
<evidence type="ECO:0000313" key="1">
    <source>
        <dbReference type="EMBL" id="KAL3522506.1"/>
    </source>
</evidence>
<sequence length="73" mass="8369">MKKPQKSLQDQLISNLDSEYTSATDHGNESLLPYAKIDKGFPLQMKFVLGVSFRTNNEPFKVKFNSSYLTFFS</sequence>
<name>A0ABD2ZUQ1_9GENT</name>